<sequence length="220" mass="23880">MQERAEVTRRAVLATAAMLFEQHGYVGTSVSDVARTSGYTSGAIYFHFGSKEGLARSVLEAHFAEWPRYVECWESQDAPVLDRLVGLSIAVAREFRDNVIVRAGNRLWSERGIIPVSLPRPFVGWIEVTARMLAAAEAAGELAPGVDAERTARVLVSSFFGTHTVSDALNDRRNIEDAVSDLWTLLLPGLQAAPVDAAKCLEGARTLLAATRGKPAPSMK</sequence>
<evidence type="ECO:0000256" key="1">
    <source>
        <dbReference type="ARBA" id="ARBA00023015"/>
    </source>
</evidence>
<dbReference type="InterPro" id="IPR001647">
    <property type="entry name" value="HTH_TetR"/>
</dbReference>
<dbReference type="SUPFAM" id="SSF48498">
    <property type="entry name" value="Tetracyclin repressor-like, C-terminal domain"/>
    <property type="match status" value="1"/>
</dbReference>
<organism evidence="6 7">
    <name type="scientific">Streptomyces prunicolor</name>
    <dbReference type="NCBI Taxonomy" id="67348"/>
    <lineage>
        <taxon>Bacteria</taxon>
        <taxon>Bacillati</taxon>
        <taxon>Actinomycetota</taxon>
        <taxon>Actinomycetes</taxon>
        <taxon>Kitasatosporales</taxon>
        <taxon>Streptomycetaceae</taxon>
        <taxon>Streptomyces</taxon>
    </lineage>
</organism>
<dbReference type="Pfam" id="PF00440">
    <property type="entry name" value="TetR_N"/>
    <property type="match status" value="1"/>
</dbReference>
<dbReference type="EMBL" id="JAWMAJ010000042">
    <property type="protein sequence ID" value="MDV7217289.1"/>
    <property type="molecule type" value="Genomic_DNA"/>
</dbReference>
<dbReference type="RefSeq" id="WP_317771654.1">
    <property type="nucleotide sequence ID" value="NZ_JAWMAJ010000042.1"/>
</dbReference>
<name>A0ABU4F9M2_9ACTN</name>
<evidence type="ECO:0000313" key="6">
    <source>
        <dbReference type="EMBL" id="MDV7217289.1"/>
    </source>
</evidence>
<keyword evidence="7" id="KW-1185">Reference proteome</keyword>
<dbReference type="Pfam" id="PF21935">
    <property type="entry name" value="TetR_C_45"/>
    <property type="match status" value="1"/>
</dbReference>
<dbReference type="InterPro" id="IPR047923">
    <property type="entry name" value="ArpA-like"/>
</dbReference>
<protein>
    <submittedName>
        <fullName evidence="6">ScbR family autoregulator-binding transcription factor</fullName>
    </submittedName>
</protein>
<keyword evidence="1" id="KW-0805">Transcription regulation</keyword>
<comment type="caution">
    <text evidence="6">The sequence shown here is derived from an EMBL/GenBank/DDBJ whole genome shotgun (WGS) entry which is preliminary data.</text>
</comment>
<gene>
    <name evidence="6" type="ORF">R5A26_15150</name>
</gene>
<dbReference type="SUPFAM" id="SSF46689">
    <property type="entry name" value="Homeodomain-like"/>
    <property type="match status" value="1"/>
</dbReference>
<dbReference type="NCBIfam" id="NF041196">
    <property type="entry name" value="ScbR_bind_reg"/>
    <property type="match status" value="1"/>
</dbReference>
<proteinExistence type="predicted"/>
<dbReference type="PANTHER" id="PTHR30055:SF234">
    <property type="entry name" value="HTH-TYPE TRANSCRIPTIONAL REGULATOR BETI"/>
    <property type="match status" value="1"/>
</dbReference>
<dbReference type="InterPro" id="IPR054126">
    <property type="entry name" value="CprB_TetR_C"/>
</dbReference>
<feature type="DNA-binding region" description="H-T-H motif" evidence="4">
    <location>
        <begin position="29"/>
        <end position="48"/>
    </location>
</feature>
<evidence type="ECO:0000259" key="5">
    <source>
        <dbReference type="PROSITE" id="PS50977"/>
    </source>
</evidence>
<dbReference type="Gene3D" id="1.10.357.10">
    <property type="entry name" value="Tetracycline Repressor, domain 2"/>
    <property type="match status" value="1"/>
</dbReference>
<keyword evidence="3" id="KW-0804">Transcription</keyword>
<keyword evidence="2 4" id="KW-0238">DNA-binding</keyword>
<evidence type="ECO:0000256" key="4">
    <source>
        <dbReference type="PROSITE-ProRule" id="PRU00335"/>
    </source>
</evidence>
<evidence type="ECO:0000313" key="7">
    <source>
        <dbReference type="Proteomes" id="UP001187346"/>
    </source>
</evidence>
<dbReference type="InterPro" id="IPR050109">
    <property type="entry name" value="HTH-type_TetR-like_transc_reg"/>
</dbReference>
<reference evidence="6 7" key="1">
    <citation type="submission" date="2023-10" db="EMBL/GenBank/DDBJ databases">
        <title>Characterization of rhizosphere-enriched actinobacteria from wheat plants lab-grown on chernevaya soil.</title>
        <authorList>
            <person name="Tikhonova E.N."/>
            <person name="Konopkin A."/>
            <person name="Kravchenko I.K."/>
        </authorList>
    </citation>
    <scope>NUCLEOTIDE SEQUENCE [LARGE SCALE GENOMIC DNA]</scope>
    <source>
        <strain evidence="6 7">RR29</strain>
    </source>
</reference>
<dbReference type="PANTHER" id="PTHR30055">
    <property type="entry name" value="HTH-TYPE TRANSCRIPTIONAL REGULATOR RUTR"/>
    <property type="match status" value="1"/>
</dbReference>
<evidence type="ECO:0000256" key="2">
    <source>
        <dbReference type="ARBA" id="ARBA00023125"/>
    </source>
</evidence>
<dbReference type="InterPro" id="IPR036271">
    <property type="entry name" value="Tet_transcr_reg_TetR-rel_C_sf"/>
</dbReference>
<dbReference type="Proteomes" id="UP001187346">
    <property type="component" value="Unassembled WGS sequence"/>
</dbReference>
<evidence type="ECO:0000256" key="3">
    <source>
        <dbReference type="ARBA" id="ARBA00023163"/>
    </source>
</evidence>
<dbReference type="InterPro" id="IPR009057">
    <property type="entry name" value="Homeodomain-like_sf"/>
</dbReference>
<dbReference type="PROSITE" id="PS50977">
    <property type="entry name" value="HTH_TETR_2"/>
    <property type="match status" value="1"/>
</dbReference>
<feature type="domain" description="HTH tetR-type" evidence="5">
    <location>
        <begin position="6"/>
        <end position="66"/>
    </location>
</feature>
<dbReference type="PRINTS" id="PR00455">
    <property type="entry name" value="HTHTETR"/>
</dbReference>
<accession>A0ABU4F9M2</accession>